<sequence>MCMISKIFVVILFSNLHIIYAMADIKVVDGDTLIIDGKRIRMQGIDAPEIKQECIANTGKVRIKIPCGQISRYMLKHLIGGDKVRCTNEGTDKYKRQLAYCFVNQINLNKEMVRFGYAYAYSEYDKSFVKEEEFARANKFGFWDGEFQKPSRYRGLKKRNRAK</sequence>
<dbReference type="InterPro" id="IPR016071">
    <property type="entry name" value="Staphylococal_nuclease_OB-fold"/>
</dbReference>
<dbReference type="Proteomes" id="UP000279470">
    <property type="component" value="Unassembled WGS sequence"/>
</dbReference>
<evidence type="ECO:0000313" key="3">
    <source>
        <dbReference type="Proteomes" id="UP000279470"/>
    </source>
</evidence>
<dbReference type="AlphaFoldDB" id="A0A429XSN0"/>
<protein>
    <submittedName>
        <fullName evidence="2">Thermonuclease family protein</fullName>
    </submittedName>
</protein>
<comment type="caution">
    <text evidence="2">The sequence shown here is derived from an EMBL/GenBank/DDBJ whole genome shotgun (WGS) entry which is preliminary data.</text>
</comment>
<organism evidence="2 3">
    <name type="scientific">Candidatus Aquarickettsia rohweri</name>
    <dbReference type="NCBI Taxonomy" id="2602574"/>
    <lineage>
        <taxon>Bacteria</taxon>
        <taxon>Pseudomonadati</taxon>
        <taxon>Pseudomonadota</taxon>
        <taxon>Alphaproteobacteria</taxon>
        <taxon>Rickettsiales</taxon>
        <taxon>Candidatus Midichloriaceae</taxon>
        <taxon>Candidatus Aquarickettsia</taxon>
    </lineage>
</organism>
<accession>A0A429XSN0</accession>
<evidence type="ECO:0000259" key="1">
    <source>
        <dbReference type="PROSITE" id="PS50830"/>
    </source>
</evidence>
<dbReference type="InterPro" id="IPR035437">
    <property type="entry name" value="SNase_OB-fold_sf"/>
</dbReference>
<keyword evidence="3" id="KW-1185">Reference proteome</keyword>
<dbReference type="PROSITE" id="PS50830">
    <property type="entry name" value="TNASE_3"/>
    <property type="match status" value="1"/>
</dbReference>
<dbReference type="SUPFAM" id="SSF50199">
    <property type="entry name" value="Staphylococcal nuclease"/>
    <property type="match status" value="1"/>
</dbReference>
<name>A0A429XSN0_9RICK</name>
<proteinExistence type="predicted"/>
<evidence type="ECO:0000313" key="2">
    <source>
        <dbReference type="EMBL" id="RST70244.1"/>
    </source>
</evidence>
<dbReference type="PANTHER" id="PTHR12302">
    <property type="entry name" value="EBNA2 BINDING PROTEIN P100"/>
    <property type="match status" value="1"/>
</dbReference>
<reference evidence="3" key="1">
    <citation type="submission" date="2018-11" db="EMBL/GenBank/DDBJ databases">
        <title>Phylogenetic, genomic, and biogeographic characterization of a novel and ubiquitous marine invertebrate-associated Rickettsiales parasite, Candidatus Marinoinvertebrata rohwerii, gen. nov., sp. nov.</title>
        <authorList>
            <person name="Klinges J.G."/>
            <person name="Rosales S.M."/>
            <person name="Mcminds R."/>
            <person name="Shaver E.C."/>
            <person name="Shantz A."/>
            <person name="Peters E.C."/>
            <person name="Burkepile D.E."/>
            <person name="Silliman B.R."/>
            <person name="Vega Thurber R.L."/>
        </authorList>
    </citation>
    <scope>NUCLEOTIDE SEQUENCE [LARGE SCALE GENOMIC DNA]</scope>
    <source>
        <strain evidence="3">a_cerv_44</strain>
    </source>
</reference>
<dbReference type="Gene3D" id="2.40.50.90">
    <property type="match status" value="1"/>
</dbReference>
<feature type="domain" description="TNase-like" evidence="1">
    <location>
        <begin position="26"/>
        <end position="145"/>
    </location>
</feature>
<dbReference type="SMART" id="SM00318">
    <property type="entry name" value="SNc"/>
    <property type="match status" value="1"/>
</dbReference>
<dbReference type="PANTHER" id="PTHR12302:SF26">
    <property type="entry name" value="BLR1266 PROTEIN"/>
    <property type="match status" value="1"/>
</dbReference>
<dbReference type="Pfam" id="PF00565">
    <property type="entry name" value="SNase"/>
    <property type="match status" value="1"/>
</dbReference>
<dbReference type="EMBL" id="RXFM01000015">
    <property type="protein sequence ID" value="RST70244.1"/>
    <property type="molecule type" value="Genomic_DNA"/>
</dbReference>
<gene>
    <name evidence="2" type="ORF">EIC27_01745</name>
</gene>